<dbReference type="Proteomes" id="UP001299265">
    <property type="component" value="Unassembled WGS sequence"/>
</dbReference>
<feature type="binding site" evidence="2">
    <location>
        <position position="146"/>
    </location>
    <ligand>
        <name>Co(2+)</name>
        <dbReference type="ChEBI" id="CHEBI:48828"/>
    </ligand>
</feature>
<dbReference type="Pfam" id="PF06180">
    <property type="entry name" value="CbiK"/>
    <property type="match status" value="1"/>
</dbReference>
<reference evidence="3 4" key="1">
    <citation type="submission" date="2021-11" db="EMBL/GenBank/DDBJ databases">
        <title>Lacrimispora sp. nov. NSJ-141 isolated from human feces.</title>
        <authorList>
            <person name="Abdugheni R."/>
        </authorList>
    </citation>
    <scope>NUCLEOTIDE SEQUENCE [LARGE SCALE GENOMIC DNA]</scope>
    <source>
        <strain evidence="3 4">NSJ-141</strain>
    </source>
</reference>
<protein>
    <submittedName>
        <fullName evidence="3">Sirohydrochlorin cobaltochelatase</fullName>
    </submittedName>
</protein>
<organism evidence="3 4">
    <name type="scientific">Lientehia hominis</name>
    <dbReference type="NCBI Taxonomy" id="2897778"/>
    <lineage>
        <taxon>Bacteria</taxon>
        <taxon>Bacillati</taxon>
        <taxon>Bacillota</taxon>
        <taxon>Clostridia</taxon>
        <taxon>Lachnospirales</taxon>
        <taxon>Lachnospiraceae</taxon>
        <taxon>Lientehia</taxon>
    </lineage>
</organism>
<dbReference type="AlphaFoldDB" id="A0AAP2RHW2"/>
<dbReference type="CDD" id="cd03412">
    <property type="entry name" value="CbiK_N"/>
    <property type="match status" value="1"/>
</dbReference>
<dbReference type="PIRSF" id="PIRSF033579">
    <property type="entry name" value="Anaer_Co_chel"/>
    <property type="match status" value="1"/>
</dbReference>
<keyword evidence="4" id="KW-1185">Reference proteome</keyword>
<dbReference type="EMBL" id="JAJNOR010000001">
    <property type="protein sequence ID" value="MCD2491183.1"/>
    <property type="molecule type" value="Genomic_DNA"/>
</dbReference>
<gene>
    <name evidence="3" type="ORF">LQE92_00900</name>
</gene>
<dbReference type="GO" id="GO:0016852">
    <property type="term" value="F:sirohydrochlorin cobaltochelatase activity"/>
    <property type="evidence" value="ECO:0007669"/>
    <property type="project" value="InterPro"/>
</dbReference>
<accession>A0AAP2RHW2</accession>
<dbReference type="RefSeq" id="WP_231061134.1">
    <property type="nucleotide sequence ID" value="NZ_JAJNOR010000001.1"/>
</dbReference>
<dbReference type="Gene3D" id="3.40.50.1400">
    <property type="match status" value="2"/>
</dbReference>
<comment type="caution">
    <text evidence="3">The sequence shown here is derived from an EMBL/GenBank/DDBJ whole genome shotgun (WGS) entry which is preliminary data.</text>
</comment>
<dbReference type="InterPro" id="IPR010388">
    <property type="entry name" value="Anaerobic_Co-chelatase"/>
</dbReference>
<dbReference type="GO" id="GO:0019251">
    <property type="term" value="P:anaerobic cobalamin biosynthetic process"/>
    <property type="evidence" value="ECO:0007669"/>
    <property type="project" value="InterPro"/>
</dbReference>
<name>A0AAP2RHW2_9FIRM</name>
<feature type="binding site" evidence="2">
    <location>
        <position position="209"/>
    </location>
    <ligand>
        <name>Co(2+)</name>
        <dbReference type="ChEBI" id="CHEBI:48828"/>
    </ligand>
</feature>
<dbReference type="GO" id="GO:0046872">
    <property type="term" value="F:metal ion binding"/>
    <property type="evidence" value="ECO:0007669"/>
    <property type="project" value="UniProtKB-KW"/>
</dbReference>
<sequence>MQKTGILVVSFGTSYHDSLVNNIQAIEESIGKEFPECELRRAFTSGMIIRKLQKRDSFRVYTVEEALESFVVDGFTDLIVQPTHIINGIENDIMLDTVRSYLDKFHSVRVGTPLLTTTDDYRALIDGVMCEFSSLEDDEFLVFMGHGTEHDANAVYPALDYMLKADGHTNVYIGTVEGYPDLSLVKELVRKKAPKRILLAPLMIVAGDHATNDMAGEEKDSWKNEFQREGYEVDCILKGLGEYPAVRNIFVTHAKEAAPL</sequence>
<feature type="active site" description="Proton acceptor" evidence="1">
    <location>
        <position position="146"/>
    </location>
</feature>
<proteinExistence type="predicted"/>
<keyword evidence="2" id="KW-0170">Cobalt</keyword>
<evidence type="ECO:0000256" key="1">
    <source>
        <dbReference type="PIRSR" id="PIRSR033579-1"/>
    </source>
</evidence>
<evidence type="ECO:0000256" key="2">
    <source>
        <dbReference type="PIRSR" id="PIRSR033579-3"/>
    </source>
</evidence>
<dbReference type="CDD" id="cd03413">
    <property type="entry name" value="CbiK_C"/>
    <property type="match status" value="1"/>
</dbReference>
<evidence type="ECO:0000313" key="4">
    <source>
        <dbReference type="Proteomes" id="UP001299265"/>
    </source>
</evidence>
<keyword evidence="2" id="KW-0479">Metal-binding</keyword>
<dbReference type="SUPFAM" id="SSF53800">
    <property type="entry name" value="Chelatase"/>
    <property type="match status" value="1"/>
</dbReference>
<feature type="binding site" evidence="2">
    <location>
        <position position="177"/>
    </location>
    <ligand>
        <name>Co(2+)</name>
        <dbReference type="ChEBI" id="CHEBI:48828"/>
    </ligand>
</feature>
<evidence type="ECO:0000313" key="3">
    <source>
        <dbReference type="EMBL" id="MCD2491183.1"/>
    </source>
</evidence>